<organism evidence="2 3">
    <name type="scientific">Actinophytocola algeriensis</name>
    <dbReference type="NCBI Taxonomy" id="1768010"/>
    <lineage>
        <taxon>Bacteria</taxon>
        <taxon>Bacillati</taxon>
        <taxon>Actinomycetota</taxon>
        <taxon>Actinomycetes</taxon>
        <taxon>Pseudonocardiales</taxon>
        <taxon>Pseudonocardiaceae</taxon>
    </lineage>
</organism>
<feature type="region of interest" description="Disordered" evidence="1">
    <location>
        <begin position="1"/>
        <end position="29"/>
    </location>
</feature>
<gene>
    <name evidence="2" type="ORF">FHR82_005584</name>
</gene>
<evidence type="ECO:0000313" key="3">
    <source>
        <dbReference type="Proteomes" id="UP000520767"/>
    </source>
</evidence>
<protein>
    <submittedName>
        <fullName evidence="2">Uncharacterized protein</fullName>
    </submittedName>
</protein>
<dbReference type="EMBL" id="JACHJQ010000006">
    <property type="protein sequence ID" value="MBB4909326.1"/>
    <property type="molecule type" value="Genomic_DNA"/>
</dbReference>
<dbReference type="AlphaFoldDB" id="A0A7W7Q9Y5"/>
<sequence>MSLFDGLSRDPASRNEVDTPPPPLSPFEDLLPYSQANLARGIVWADILADIEADERARQQMRDAA</sequence>
<evidence type="ECO:0000313" key="2">
    <source>
        <dbReference type="EMBL" id="MBB4909326.1"/>
    </source>
</evidence>
<comment type="caution">
    <text evidence="2">The sequence shown here is derived from an EMBL/GenBank/DDBJ whole genome shotgun (WGS) entry which is preliminary data.</text>
</comment>
<evidence type="ECO:0000256" key="1">
    <source>
        <dbReference type="SAM" id="MobiDB-lite"/>
    </source>
</evidence>
<proteinExistence type="predicted"/>
<keyword evidence="3" id="KW-1185">Reference proteome</keyword>
<reference evidence="2 3" key="1">
    <citation type="submission" date="2020-08" db="EMBL/GenBank/DDBJ databases">
        <title>Genomic Encyclopedia of Type Strains, Phase III (KMG-III): the genomes of soil and plant-associated and newly described type strains.</title>
        <authorList>
            <person name="Whitman W."/>
        </authorList>
    </citation>
    <scope>NUCLEOTIDE SEQUENCE [LARGE SCALE GENOMIC DNA]</scope>
    <source>
        <strain evidence="2 3">CECT 8960</strain>
    </source>
</reference>
<dbReference type="Proteomes" id="UP000520767">
    <property type="component" value="Unassembled WGS sequence"/>
</dbReference>
<dbReference type="RefSeq" id="WP_184813443.1">
    <property type="nucleotide sequence ID" value="NZ_JACHJQ010000006.1"/>
</dbReference>
<name>A0A7W7Q9Y5_9PSEU</name>
<feature type="compositionally biased region" description="Basic and acidic residues" evidence="1">
    <location>
        <begin position="7"/>
        <end position="17"/>
    </location>
</feature>
<accession>A0A7W7Q9Y5</accession>